<dbReference type="Proteomes" id="UP001239111">
    <property type="component" value="Chromosome 1"/>
</dbReference>
<gene>
    <name evidence="1" type="ORF">QAD02_022439</name>
</gene>
<name>A0ACC2PT95_9HYME</name>
<accession>A0ACC2PT95</accession>
<evidence type="ECO:0000313" key="1">
    <source>
        <dbReference type="EMBL" id="KAJ8686645.1"/>
    </source>
</evidence>
<reference evidence="1" key="1">
    <citation type="submission" date="2023-04" db="EMBL/GenBank/DDBJ databases">
        <title>A chromosome-level genome assembly of the parasitoid wasp Eretmocerus hayati.</title>
        <authorList>
            <person name="Zhong Y."/>
            <person name="Liu S."/>
            <person name="Liu Y."/>
        </authorList>
    </citation>
    <scope>NUCLEOTIDE SEQUENCE</scope>
    <source>
        <strain evidence="1">ZJU_SS_LIU_2023</strain>
    </source>
</reference>
<evidence type="ECO:0000313" key="2">
    <source>
        <dbReference type="Proteomes" id="UP001239111"/>
    </source>
</evidence>
<sequence>MDRSEPVTSSTEPHGVEPVPPVWLYFRPMMPVFLVPLGLPVLPPPENPSSCMHGPPDRRPTDLARSEMTSDASTIPGGDEARPCSQAACSHCHLPQRDLRPTASGIASVPPSAPTEKCRPALERLAGPVDVAVASTPDDRLSPISFGDLDPLDPLFLDATIDEPTLLIEDLATRPPSTLPRALDVPEPATSDDCYTIAFHLLLQIRSIISSSLWAVLLHTYYNPDVV</sequence>
<proteinExistence type="predicted"/>
<comment type="caution">
    <text evidence="1">The sequence shown here is derived from an EMBL/GenBank/DDBJ whole genome shotgun (WGS) entry which is preliminary data.</text>
</comment>
<keyword evidence="2" id="KW-1185">Reference proteome</keyword>
<dbReference type="EMBL" id="CM056741">
    <property type="protein sequence ID" value="KAJ8686645.1"/>
    <property type="molecule type" value="Genomic_DNA"/>
</dbReference>
<organism evidence="1 2">
    <name type="scientific">Eretmocerus hayati</name>
    <dbReference type="NCBI Taxonomy" id="131215"/>
    <lineage>
        <taxon>Eukaryota</taxon>
        <taxon>Metazoa</taxon>
        <taxon>Ecdysozoa</taxon>
        <taxon>Arthropoda</taxon>
        <taxon>Hexapoda</taxon>
        <taxon>Insecta</taxon>
        <taxon>Pterygota</taxon>
        <taxon>Neoptera</taxon>
        <taxon>Endopterygota</taxon>
        <taxon>Hymenoptera</taxon>
        <taxon>Apocrita</taxon>
        <taxon>Proctotrupomorpha</taxon>
        <taxon>Chalcidoidea</taxon>
        <taxon>Aphelinidae</taxon>
        <taxon>Aphelininae</taxon>
        <taxon>Eretmocerus</taxon>
    </lineage>
</organism>
<protein>
    <submittedName>
        <fullName evidence="1">Uncharacterized protein</fullName>
    </submittedName>
</protein>